<dbReference type="Proteomes" id="UP000008963">
    <property type="component" value="Chromosome"/>
</dbReference>
<keyword evidence="6 12" id="KW-1133">Transmembrane helix</keyword>
<evidence type="ECO:0000256" key="11">
    <source>
        <dbReference type="ARBA" id="ARBA00023160"/>
    </source>
</evidence>
<keyword evidence="3" id="KW-0444">Lipid biosynthesis</keyword>
<dbReference type="GO" id="GO:0016020">
    <property type="term" value="C:membrane"/>
    <property type="evidence" value="ECO:0007669"/>
    <property type="project" value="UniProtKB-SubCell"/>
</dbReference>
<feature type="domain" description="Fatty acid desaturase" evidence="13">
    <location>
        <begin position="7"/>
        <end position="219"/>
    </location>
</feature>
<dbReference type="AlphaFoldDB" id="E1X4Z1"/>
<reference evidence="15" key="1">
    <citation type="journal article" date="2013" name="ISME J.">
        <title>A small predatory core genome in the divergent marine Bacteriovorax marinus SJ and the terrestrial Bdellovibrio bacteriovorus.</title>
        <authorList>
            <person name="Crossman L.C."/>
            <person name="Chen H."/>
            <person name="Cerdeno-Tarraga A.M."/>
            <person name="Brooks K."/>
            <person name="Quail M.A."/>
            <person name="Pineiro S.A."/>
            <person name="Hobley L."/>
            <person name="Sockett R.E."/>
            <person name="Bentley S.D."/>
            <person name="Parkhill J."/>
            <person name="Williams H.N."/>
            <person name="Stine O.C."/>
        </authorList>
    </citation>
    <scope>NUCLEOTIDE SEQUENCE [LARGE SCALE GENOMIC DNA]</scope>
    <source>
        <strain evidence="15">ATCC BAA-682 / DSM 15412 / SJ</strain>
    </source>
</reference>
<keyword evidence="5" id="KW-0276">Fatty acid metabolism</keyword>
<sequence>MPSIFIAALVFACLCGISITVGYHRLFSHRTFEAAWPVKLFLLVFGAAAFQNSLLKWGSDHRVHHKFCDTEKDPYNINRGFFWAHMGWVMFREPSKFKDQFPMSRDLLKDELVVWQHKYYLPIAVLVGIVLPGLVGYLLGSALGGFAVIGFARIVAVHHSTFLINSLCHVLGAKTYSDEHTAKDSPIMALFTFGEGYHNFHHTFQADYRNGVKWYHFDPSKWAIWSLSKVGMAKKLKRVPETTIRNARIKMEQKRFAASGAANLISNQG</sequence>
<accession>E1X4Z1</accession>
<keyword evidence="8" id="KW-0408">Iron</keyword>
<comment type="similarity">
    <text evidence="2">Belongs to the fatty acid desaturase type 2 family.</text>
</comment>
<dbReference type="GO" id="GO:0006633">
    <property type="term" value="P:fatty acid biosynthetic process"/>
    <property type="evidence" value="ECO:0007669"/>
    <property type="project" value="UniProtKB-KW"/>
</dbReference>
<dbReference type="InterPro" id="IPR005804">
    <property type="entry name" value="FA_desaturase_dom"/>
</dbReference>
<evidence type="ECO:0000256" key="10">
    <source>
        <dbReference type="ARBA" id="ARBA00023136"/>
    </source>
</evidence>
<dbReference type="HOGENOM" id="CLU_027359_1_1_7"/>
<protein>
    <submittedName>
        <fullName evidence="14">Inner membrane fatty acid desaturase</fullName>
    </submittedName>
</protein>
<dbReference type="PANTHER" id="PTHR11351:SF31">
    <property type="entry name" value="DESATURASE 1, ISOFORM A-RELATED"/>
    <property type="match status" value="1"/>
</dbReference>
<evidence type="ECO:0000256" key="1">
    <source>
        <dbReference type="ARBA" id="ARBA00004141"/>
    </source>
</evidence>
<gene>
    <name evidence="14" type="ordered locus">BMS_2421</name>
</gene>
<dbReference type="InterPro" id="IPR015876">
    <property type="entry name" value="Acyl-CoA_DS"/>
</dbReference>
<dbReference type="EMBL" id="FQ312005">
    <property type="protein sequence ID" value="CBW27217.1"/>
    <property type="molecule type" value="Genomic_DNA"/>
</dbReference>
<evidence type="ECO:0000256" key="5">
    <source>
        <dbReference type="ARBA" id="ARBA00022832"/>
    </source>
</evidence>
<feature type="transmembrane region" description="Helical" evidence="12">
    <location>
        <begin position="119"/>
        <end position="139"/>
    </location>
</feature>
<dbReference type="GO" id="GO:0016717">
    <property type="term" value="F:oxidoreductase activity, acting on paired donors, with oxidation of a pair of donors resulting in the reduction of molecular oxygen to two molecules of water"/>
    <property type="evidence" value="ECO:0007669"/>
    <property type="project" value="InterPro"/>
</dbReference>
<organism evidence="14 15">
    <name type="scientific">Halobacteriovorax marinus (strain ATCC BAA-682 / DSM 15412 / SJ)</name>
    <name type="common">Bacteriovorax marinus</name>
    <dbReference type="NCBI Taxonomy" id="862908"/>
    <lineage>
        <taxon>Bacteria</taxon>
        <taxon>Pseudomonadati</taxon>
        <taxon>Bdellovibrionota</taxon>
        <taxon>Bacteriovoracia</taxon>
        <taxon>Bacteriovoracales</taxon>
        <taxon>Halobacteriovoraceae</taxon>
        <taxon>Halobacteriovorax</taxon>
    </lineage>
</organism>
<evidence type="ECO:0000313" key="14">
    <source>
        <dbReference type="EMBL" id="CBW27217.1"/>
    </source>
</evidence>
<evidence type="ECO:0000256" key="4">
    <source>
        <dbReference type="ARBA" id="ARBA00022692"/>
    </source>
</evidence>
<keyword evidence="15" id="KW-1185">Reference proteome</keyword>
<evidence type="ECO:0000256" key="2">
    <source>
        <dbReference type="ARBA" id="ARBA00008749"/>
    </source>
</evidence>
<evidence type="ECO:0000256" key="6">
    <source>
        <dbReference type="ARBA" id="ARBA00022989"/>
    </source>
</evidence>
<dbReference type="PANTHER" id="PTHR11351">
    <property type="entry name" value="ACYL-COA DESATURASE"/>
    <property type="match status" value="1"/>
</dbReference>
<evidence type="ECO:0000313" key="15">
    <source>
        <dbReference type="Proteomes" id="UP000008963"/>
    </source>
</evidence>
<proteinExistence type="inferred from homology"/>
<keyword evidence="10 12" id="KW-0472">Membrane</keyword>
<keyword evidence="4 12" id="KW-0812">Transmembrane</keyword>
<name>E1X4Z1_HALMS</name>
<dbReference type="PRINTS" id="PR00075">
    <property type="entry name" value="FACDDSATRASE"/>
</dbReference>
<evidence type="ECO:0000256" key="3">
    <source>
        <dbReference type="ARBA" id="ARBA00022516"/>
    </source>
</evidence>
<dbReference type="CDD" id="cd03505">
    <property type="entry name" value="Delta9-FADS-like"/>
    <property type="match status" value="1"/>
</dbReference>
<dbReference type="STRING" id="862908.BMS_2421"/>
<comment type="subcellular location">
    <subcellularLocation>
        <location evidence="1">Membrane</location>
        <topology evidence="1">Multi-pass membrane protein</topology>
    </subcellularLocation>
</comment>
<evidence type="ECO:0000259" key="13">
    <source>
        <dbReference type="Pfam" id="PF00487"/>
    </source>
</evidence>
<keyword evidence="7" id="KW-0560">Oxidoreductase</keyword>
<evidence type="ECO:0000256" key="7">
    <source>
        <dbReference type="ARBA" id="ARBA00023002"/>
    </source>
</evidence>
<keyword evidence="9" id="KW-0443">Lipid metabolism</keyword>
<dbReference type="PATRIC" id="fig|862908.3.peg.2307"/>
<dbReference type="Pfam" id="PF00487">
    <property type="entry name" value="FA_desaturase"/>
    <property type="match status" value="1"/>
</dbReference>
<evidence type="ECO:0000256" key="8">
    <source>
        <dbReference type="ARBA" id="ARBA00023004"/>
    </source>
</evidence>
<keyword evidence="11" id="KW-0275">Fatty acid biosynthesis</keyword>
<evidence type="ECO:0000256" key="9">
    <source>
        <dbReference type="ARBA" id="ARBA00023098"/>
    </source>
</evidence>
<evidence type="ECO:0000256" key="12">
    <source>
        <dbReference type="SAM" id="Phobius"/>
    </source>
</evidence>
<dbReference type="KEGG" id="bmx:BMS_2421"/>
<dbReference type="eggNOG" id="COG1398">
    <property type="taxonomic scope" value="Bacteria"/>
</dbReference>